<feature type="region of interest" description="Disordered" evidence="3">
    <location>
        <begin position="449"/>
        <end position="488"/>
    </location>
</feature>
<gene>
    <name evidence="5" type="ORF">FA13DRAFT_1724565</name>
</gene>
<evidence type="ECO:0000313" key="5">
    <source>
        <dbReference type="EMBL" id="TEB38645.1"/>
    </source>
</evidence>
<dbReference type="AlphaFoldDB" id="A0A4Y7TWV2"/>
<keyword evidence="6" id="KW-1185">Reference proteome</keyword>
<feature type="domain" description="UBC core" evidence="4">
    <location>
        <begin position="784"/>
        <end position="944"/>
    </location>
</feature>
<name>A0A4Y7TWV2_COPMI</name>
<keyword evidence="1" id="KW-0808">Transferase</keyword>
<feature type="compositionally biased region" description="Low complexity" evidence="3">
    <location>
        <begin position="699"/>
        <end position="710"/>
    </location>
</feature>
<protein>
    <recommendedName>
        <fullName evidence="4">UBC core domain-containing protein</fullName>
    </recommendedName>
</protein>
<dbReference type="InterPro" id="IPR000608">
    <property type="entry name" value="UBC"/>
</dbReference>
<dbReference type="Pfam" id="PF00179">
    <property type="entry name" value="UQ_con"/>
    <property type="match status" value="1"/>
</dbReference>
<feature type="compositionally biased region" description="Low complexity" evidence="3">
    <location>
        <begin position="471"/>
        <end position="480"/>
    </location>
</feature>
<evidence type="ECO:0000313" key="6">
    <source>
        <dbReference type="Proteomes" id="UP000298030"/>
    </source>
</evidence>
<dbReference type="SMART" id="SM00212">
    <property type="entry name" value="UBCc"/>
    <property type="match status" value="1"/>
</dbReference>
<evidence type="ECO:0000256" key="2">
    <source>
        <dbReference type="ARBA" id="ARBA00022786"/>
    </source>
</evidence>
<dbReference type="EMBL" id="QPFP01000002">
    <property type="protein sequence ID" value="TEB38645.1"/>
    <property type="molecule type" value="Genomic_DNA"/>
</dbReference>
<dbReference type="STRING" id="71717.A0A4Y7TWV2"/>
<dbReference type="Proteomes" id="UP000298030">
    <property type="component" value="Unassembled WGS sequence"/>
</dbReference>
<proteinExistence type="predicted"/>
<dbReference type="PANTHER" id="PTHR46116">
    <property type="entry name" value="(E3-INDEPENDENT) E2 UBIQUITIN-CONJUGATING ENZYME"/>
    <property type="match status" value="1"/>
</dbReference>
<feature type="region of interest" description="Disordered" evidence="3">
    <location>
        <begin position="1"/>
        <end position="162"/>
    </location>
</feature>
<dbReference type="OrthoDB" id="47801at2759"/>
<feature type="compositionally biased region" description="Acidic residues" evidence="3">
    <location>
        <begin position="684"/>
        <end position="693"/>
    </location>
</feature>
<organism evidence="5 6">
    <name type="scientific">Coprinellus micaceus</name>
    <name type="common">Glistening ink-cap mushroom</name>
    <name type="synonym">Coprinus micaceus</name>
    <dbReference type="NCBI Taxonomy" id="71717"/>
    <lineage>
        <taxon>Eukaryota</taxon>
        <taxon>Fungi</taxon>
        <taxon>Dikarya</taxon>
        <taxon>Basidiomycota</taxon>
        <taxon>Agaricomycotina</taxon>
        <taxon>Agaricomycetes</taxon>
        <taxon>Agaricomycetidae</taxon>
        <taxon>Agaricales</taxon>
        <taxon>Agaricineae</taxon>
        <taxon>Psathyrellaceae</taxon>
        <taxon>Coprinellus</taxon>
    </lineage>
</organism>
<reference evidence="5 6" key="1">
    <citation type="journal article" date="2019" name="Nat. Ecol. Evol.">
        <title>Megaphylogeny resolves global patterns of mushroom evolution.</title>
        <authorList>
            <person name="Varga T."/>
            <person name="Krizsan K."/>
            <person name="Foldi C."/>
            <person name="Dima B."/>
            <person name="Sanchez-Garcia M."/>
            <person name="Sanchez-Ramirez S."/>
            <person name="Szollosi G.J."/>
            <person name="Szarkandi J.G."/>
            <person name="Papp V."/>
            <person name="Albert L."/>
            <person name="Andreopoulos W."/>
            <person name="Angelini C."/>
            <person name="Antonin V."/>
            <person name="Barry K.W."/>
            <person name="Bougher N.L."/>
            <person name="Buchanan P."/>
            <person name="Buyck B."/>
            <person name="Bense V."/>
            <person name="Catcheside P."/>
            <person name="Chovatia M."/>
            <person name="Cooper J."/>
            <person name="Damon W."/>
            <person name="Desjardin D."/>
            <person name="Finy P."/>
            <person name="Geml J."/>
            <person name="Haridas S."/>
            <person name="Hughes K."/>
            <person name="Justo A."/>
            <person name="Karasinski D."/>
            <person name="Kautmanova I."/>
            <person name="Kiss B."/>
            <person name="Kocsube S."/>
            <person name="Kotiranta H."/>
            <person name="LaButti K.M."/>
            <person name="Lechner B.E."/>
            <person name="Liimatainen K."/>
            <person name="Lipzen A."/>
            <person name="Lukacs Z."/>
            <person name="Mihaltcheva S."/>
            <person name="Morgado L.N."/>
            <person name="Niskanen T."/>
            <person name="Noordeloos M.E."/>
            <person name="Ohm R.A."/>
            <person name="Ortiz-Santana B."/>
            <person name="Ovrebo C."/>
            <person name="Racz N."/>
            <person name="Riley R."/>
            <person name="Savchenko A."/>
            <person name="Shiryaev A."/>
            <person name="Soop K."/>
            <person name="Spirin V."/>
            <person name="Szebenyi C."/>
            <person name="Tomsovsky M."/>
            <person name="Tulloss R.E."/>
            <person name="Uehling J."/>
            <person name="Grigoriev I.V."/>
            <person name="Vagvolgyi C."/>
            <person name="Papp T."/>
            <person name="Martin F.M."/>
            <person name="Miettinen O."/>
            <person name="Hibbett D.S."/>
            <person name="Nagy L.G."/>
        </authorList>
    </citation>
    <scope>NUCLEOTIDE SEQUENCE [LARGE SCALE GENOMIC DNA]</scope>
    <source>
        <strain evidence="5 6">FP101781</strain>
    </source>
</reference>
<feature type="compositionally biased region" description="Basic residues" evidence="3">
    <location>
        <begin position="715"/>
        <end position="726"/>
    </location>
</feature>
<sequence>MVRGKRHISPEGDPNASNHLGSQQMAHQEIIIIDDDDDDTYAHRPRRKAFASKPAAVDTSNGSDIEIIEDPVELESLSKLKGKAKRKAPSSAQSSPKKKRPRRVSRDEDEAEAQMNADAEMARRMAMEWEEEVTPEPDGQPQAGPSTQSQPNSSHASTSYSTKEIIEITSTAPSRASTQDRDFKEVVEVLSSGVSRATTIDSDHDLSRPVAPSASKIPAQILDMPYIHLPNPELKLQEFKDLLTSNRECSECGEFVDASNGQVPELEGTGITESALRTLLHLECPNDTCPAVHCRGCFKPVSCLSRCKKAKRSSADTCEVFKCCAEARAIALFEALSAFDKRYLADKASAESRAQEMKKQAKKNTSSTVGPGGTGYSTGAHQHFAAFGSGEVWYDDEDDEDEFTDEEFDDMMDDFMDEMEDELFEHNQAVWAAKYKELQNKVEALKKAKLGNTGKPKGPSSFGIMAQSGSQPAPARTKQPQAPPPPVVEELSEADKALIDALTLLTELLPAPYGAEPAIYDLLPHSSLGALILMSHVPTVLAQLLRNDSVTDWIARSRVYHAMLGLLKRLADCELTIPTLVGHRPEFSKHPGIGTLMSGQGEFCWQRNEKGEVEMAVPLLEHFKKLKRQAETFLHSAQTQLGGGDGDQEVVEGLSLCADIVGAQDDIRKAMAALHQYNSRTPDTEDEGNDEDVQATYGPAPSSNAPAESSLGGERKRKQRRQRRNGIHASSFDLDKEYIAACEKLSFDYVTLGSEGPGSSGLVYKTYNFATLLQQTQNSTRIPRNRIHFAKELAVMATSLPPGIWVRVDEVRNDAIKVMIAGPQGTPYAGGLFEFDCFIPLEYPNTPPKMHLRTTGGGTVRFNPNLYNCGKVCLSLLGTWSGSPEEQWTSKSTLLQVLVSIQSMILNEAPYYNDIDYNRNTSLQTVRWAIVDWFKEEHMNGIWTGTSMDVIKSHFSLRKDKIQQQIAVWAKEDPRMKAYHASLRGHGHSLPPGIHGAIGGHPFGNLRLPPAPAPPPASMMDLVAEFEQGMRRVEARPSEG</sequence>
<dbReference type="GO" id="GO:0016740">
    <property type="term" value="F:transferase activity"/>
    <property type="evidence" value="ECO:0007669"/>
    <property type="project" value="UniProtKB-KW"/>
</dbReference>
<dbReference type="Gene3D" id="3.10.110.10">
    <property type="entry name" value="Ubiquitin Conjugating Enzyme"/>
    <property type="match status" value="1"/>
</dbReference>
<accession>A0A4Y7TWV2</accession>
<dbReference type="PROSITE" id="PS50127">
    <property type="entry name" value="UBC_2"/>
    <property type="match status" value="1"/>
</dbReference>
<feature type="compositionally biased region" description="Polar residues" evidence="3">
    <location>
        <begin position="143"/>
        <end position="162"/>
    </location>
</feature>
<evidence type="ECO:0000256" key="3">
    <source>
        <dbReference type="SAM" id="MobiDB-lite"/>
    </source>
</evidence>
<feature type="region of interest" description="Disordered" evidence="3">
    <location>
        <begin position="679"/>
        <end position="727"/>
    </location>
</feature>
<evidence type="ECO:0000259" key="4">
    <source>
        <dbReference type="PROSITE" id="PS50127"/>
    </source>
</evidence>
<feature type="region of interest" description="Disordered" evidence="3">
    <location>
        <begin position="354"/>
        <end position="375"/>
    </location>
</feature>
<dbReference type="InterPro" id="IPR016135">
    <property type="entry name" value="UBQ-conjugating_enzyme/RWD"/>
</dbReference>
<comment type="caution">
    <text evidence="5">The sequence shown here is derived from an EMBL/GenBank/DDBJ whole genome shotgun (WGS) entry which is preliminary data.</text>
</comment>
<keyword evidence="2" id="KW-0833">Ubl conjugation pathway</keyword>
<dbReference type="SUPFAM" id="SSF54495">
    <property type="entry name" value="UBC-like"/>
    <property type="match status" value="1"/>
</dbReference>
<feature type="compositionally biased region" description="Polar residues" evidence="3">
    <location>
        <begin position="15"/>
        <end position="26"/>
    </location>
</feature>
<evidence type="ECO:0000256" key="1">
    <source>
        <dbReference type="ARBA" id="ARBA00022679"/>
    </source>
</evidence>